<name>A0ABY1JEI3_9BACT</name>
<dbReference type="Gene3D" id="3.40.250.10">
    <property type="entry name" value="Rhodanese-like domain"/>
    <property type="match status" value="1"/>
</dbReference>
<keyword evidence="3" id="KW-1185">Reference proteome</keyword>
<organism evidence="2 3">
    <name type="scientific">Acetomicrobium flavidum</name>
    <dbReference type="NCBI Taxonomy" id="49896"/>
    <lineage>
        <taxon>Bacteria</taxon>
        <taxon>Thermotogati</taxon>
        <taxon>Synergistota</taxon>
        <taxon>Synergistia</taxon>
        <taxon>Synergistales</taxon>
        <taxon>Acetomicrobiaceae</taxon>
        <taxon>Acetomicrobium</taxon>
    </lineage>
</organism>
<dbReference type="CDD" id="cd00158">
    <property type="entry name" value="RHOD"/>
    <property type="match status" value="1"/>
</dbReference>
<dbReference type="Proteomes" id="UP000185093">
    <property type="component" value="Unassembled WGS sequence"/>
</dbReference>
<dbReference type="SUPFAM" id="SSF52821">
    <property type="entry name" value="Rhodanese/Cell cycle control phosphatase"/>
    <property type="match status" value="1"/>
</dbReference>
<proteinExistence type="predicted"/>
<reference evidence="2 3" key="1">
    <citation type="submission" date="2016-11" db="EMBL/GenBank/DDBJ databases">
        <authorList>
            <person name="Varghese N."/>
            <person name="Submissions S."/>
        </authorList>
    </citation>
    <scope>NUCLEOTIDE SEQUENCE [LARGE SCALE GENOMIC DNA]</scope>
    <source>
        <strain evidence="2 3">DSM 20664</strain>
    </source>
</reference>
<dbReference type="EMBL" id="FSQZ01000001">
    <property type="protein sequence ID" value="SIN73003.1"/>
    <property type="molecule type" value="Genomic_DNA"/>
</dbReference>
<gene>
    <name evidence="2" type="ORF">SAMN05444368_1562</name>
</gene>
<evidence type="ECO:0000313" key="2">
    <source>
        <dbReference type="EMBL" id="SIN73003.1"/>
    </source>
</evidence>
<protein>
    <recommendedName>
        <fullName evidence="1">Rhodanese domain-containing protein</fullName>
    </recommendedName>
</protein>
<dbReference type="InterPro" id="IPR036873">
    <property type="entry name" value="Rhodanese-like_dom_sf"/>
</dbReference>
<accession>A0ABY1JEI3</accession>
<sequence>MAKKVSPQEARQAVQSGKALLVCAYEDDERFNKVHLEGAISFGEFRSKEKDISKDQEIIFYCA</sequence>
<comment type="caution">
    <text evidence="2">The sequence shown here is derived from an EMBL/GenBank/DDBJ whole genome shotgun (WGS) entry which is preliminary data.</text>
</comment>
<evidence type="ECO:0000313" key="3">
    <source>
        <dbReference type="Proteomes" id="UP000185093"/>
    </source>
</evidence>
<dbReference type="RefSeq" id="WP_052312713.1">
    <property type="nucleotide sequence ID" value="NZ_DAONLC010000053.1"/>
</dbReference>
<feature type="domain" description="Rhodanese" evidence="1">
    <location>
        <begin position="25"/>
        <end position="63"/>
    </location>
</feature>
<evidence type="ECO:0000259" key="1">
    <source>
        <dbReference type="PROSITE" id="PS50206"/>
    </source>
</evidence>
<dbReference type="InterPro" id="IPR001763">
    <property type="entry name" value="Rhodanese-like_dom"/>
</dbReference>
<dbReference type="PROSITE" id="PS50206">
    <property type="entry name" value="RHODANESE_3"/>
    <property type="match status" value="1"/>
</dbReference>